<accession>A0A2G6KKD9</accession>
<dbReference type="InterPro" id="IPR036291">
    <property type="entry name" value="NAD(P)-bd_dom_sf"/>
</dbReference>
<comment type="similarity">
    <text evidence="1">Belongs to the short-chain dehydrogenases/reductases (SDR) family.</text>
</comment>
<evidence type="ECO:0000313" key="5">
    <source>
        <dbReference type="Proteomes" id="UP000230821"/>
    </source>
</evidence>
<comment type="caution">
    <text evidence="4">The sequence shown here is derived from an EMBL/GenBank/DDBJ whole genome shotgun (WGS) entry which is preliminary data.</text>
</comment>
<dbReference type="SUPFAM" id="SSF51735">
    <property type="entry name" value="NAD(P)-binding Rossmann-fold domains"/>
    <property type="match status" value="1"/>
</dbReference>
<dbReference type="Proteomes" id="UP000230821">
    <property type="component" value="Unassembled WGS sequence"/>
</dbReference>
<dbReference type="InterPro" id="IPR057326">
    <property type="entry name" value="KR_dom"/>
</dbReference>
<evidence type="ECO:0000256" key="1">
    <source>
        <dbReference type="ARBA" id="ARBA00006484"/>
    </source>
</evidence>
<dbReference type="PRINTS" id="PR00081">
    <property type="entry name" value="GDHRDH"/>
</dbReference>
<dbReference type="EMBL" id="PDSK01000024">
    <property type="protein sequence ID" value="PIE36123.1"/>
    <property type="molecule type" value="Genomic_DNA"/>
</dbReference>
<proteinExistence type="inferred from homology"/>
<dbReference type="Gene3D" id="3.40.50.720">
    <property type="entry name" value="NAD(P)-binding Rossmann-like Domain"/>
    <property type="match status" value="1"/>
</dbReference>
<dbReference type="GO" id="GO:0016616">
    <property type="term" value="F:oxidoreductase activity, acting on the CH-OH group of donors, NAD or NADP as acceptor"/>
    <property type="evidence" value="ECO:0007669"/>
    <property type="project" value="TreeGrafter"/>
</dbReference>
<evidence type="ECO:0000256" key="2">
    <source>
        <dbReference type="ARBA" id="ARBA00023002"/>
    </source>
</evidence>
<organism evidence="4 5">
    <name type="scientific">candidate division KSB3 bacterium</name>
    <dbReference type="NCBI Taxonomy" id="2044937"/>
    <lineage>
        <taxon>Bacteria</taxon>
        <taxon>candidate division KSB3</taxon>
    </lineage>
</organism>
<feature type="domain" description="Ketoreductase" evidence="3">
    <location>
        <begin position="5"/>
        <end position="186"/>
    </location>
</feature>
<sequence length="248" mass="26215">MLKNKVVIITGSGSGIGQAAAVKFANAGANVVVHAKSNVAGGENLVQAIEQLGRESIFVQGDLSNPETVKVLFDTTLNTFGTIDILINNAGVASGKAFLETTKDDWLEAFNHNFFSAVLCAQAAAKIMLKKGEGKIINTSSVRGLPHGGREGLMPYSSAKAAMINFTKTLAKDLAPNITVNAVAPGFVYTPNYDDFPQELKEAFMAATPIRRFIDVDEIADAFLYLATANSVTGEVLVVDGGFTLKLA</sequence>
<protein>
    <submittedName>
        <fullName evidence="4">Beta-ketoacyl-ACP reductase</fullName>
    </submittedName>
</protein>
<dbReference type="AlphaFoldDB" id="A0A2G6KKD9"/>
<dbReference type="CDD" id="cd05233">
    <property type="entry name" value="SDR_c"/>
    <property type="match status" value="1"/>
</dbReference>
<dbReference type="PANTHER" id="PTHR42760">
    <property type="entry name" value="SHORT-CHAIN DEHYDROGENASES/REDUCTASES FAMILY MEMBER"/>
    <property type="match status" value="1"/>
</dbReference>
<dbReference type="InterPro" id="IPR002347">
    <property type="entry name" value="SDR_fam"/>
</dbReference>
<evidence type="ECO:0000313" key="4">
    <source>
        <dbReference type="EMBL" id="PIE36123.1"/>
    </source>
</evidence>
<dbReference type="Pfam" id="PF13561">
    <property type="entry name" value="adh_short_C2"/>
    <property type="match status" value="1"/>
</dbReference>
<dbReference type="PRINTS" id="PR00080">
    <property type="entry name" value="SDRFAMILY"/>
</dbReference>
<gene>
    <name evidence="4" type="ORF">CSA56_01185</name>
</gene>
<dbReference type="FunFam" id="3.40.50.720:FF:000084">
    <property type="entry name" value="Short-chain dehydrogenase reductase"/>
    <property type="match status" value="1"/>
</dbReference>
<evidence type="ECO:0000259" key="3">
    <source>
        <dbReference type="SMART" id="SM00822"/>
    </source>
</evidence>
<reference evidence="4 5" key="1">
    <citation type="submission" date="2017-10" db="EMBL/GenBank/DDBJ databases">
        <title>Novel microbial diversity and functional potential in the marine mammal oral microbiome.</title>
        <authorList>
            <person name="Dudek N.K."/>
            <person name="Sun C.L."/>
            <person name="Burstein D."/>
            <person name="Kantor R.S."/>
            <person name="Aliaga Goltsman D.S."/>
            <person name="Bik E.M."/>
            <person name="Thomas B.C."/>
            <person name="Banfield J.F."/>
            <person name="Relman D.A."/>
        </authorList>
    </citation>
    <scope>NUCLEOTIDE SEQUENCE [LARGE SCALE GENOMIC DNA]</scope>
    <source>
        <strain evidence="4">DOLJORAL78_47_16</strain>
    </source>
</reference>
<keyword evidence="2" id="KW-0560">Oxidoreductase</keyword>
<dbReference type="PANTHER" id="PTHR42760:SF133">
    <property type="entry name" value="3-OXOACYL-[ACYL-CARRIER-PROTEIN] REDUCTASE"/>
    <property type="match status" value="1"/>
</dbReference>
<dbReference type="SMART" id="SM00822">
    <property type="entry name" value="PKS_KR"/>
    <property type="match status" value="1"/>
</dbReference>
<name>A0A2G6KKD9_9BACT</name>